<feature type="domain" description="Flavin reductase like" evidence="3">
    <location>
        <begin position="21"/>
        <end position="167"/>
    </location>
</feature>
<dbReference type="InterPro" id="IPR012349">
    <property type="entry name" value="Split_barrel_FMN-bd"/>
</dbReference>
<keyword evidence="2" id="KW-0560">Oxidoreductase</keyword>
<reference evidence="4 5" key="1">
    <citation type="submission" date="2017-04" db="EMBL/GenBank/DDBJ databases">
        <title>Novel microbial lineages endemic to geothermal iron-oxide mats fill important gaps in the evolutionary history of Archaea.</title>
        <authorList>
            <person name="Jay Z.J."/>
            <person name="Beam J.P."/>
            <person name="Dlakic M."/>
            <person name="Rusch D.B."/>
            <person name="Kozubal M.A."/>
            <person name="Inskeep W.P."/>
        </authorList>
    </citation>
    <scope>NUCLEOTIDE SEQUENCE [LARGE SCALE GENOMIC DNA]</scope>
    <source>
        <strain evidence="4">OSP_D</strain>
    </source>
</reference>
<proteinExistence type="predicted"/>
<gene>
    <name evidence="4" type="ORF">B9Q01_01520</name>
</gene>
<name>A0A2R6AD26_9ARCH</name>
<accession>A0A2R6AD26</accession>
<dbReference type="GO" id="GO:0010181">
    <property type="term" value="F:FMN binding"/>
    <property type="evidence" value="ECO:0007669"/>
    <property type="project" value="InterPro"/>
</dbReference>
<dbReference type="Pfam" id="PF01613">
    <property type="entry name" value="Flavin_Reduct"/>
    <property type="match status" value="1"/>
</dbReference>
<dbReference type="EMBL" id="NEXC01000005">
    <property type="protein sequence ID" value="PSN84249.1"/>
    <property type="molecule type" value="Genomic_DNA"/>
</dbReference>
<dbReference type="PANTHER" id="PTHR30466">
    <property type="entry name" value="FLAVIN REDUCTASE"/>
    <property type="match status" value="1"/>
</dbReference>
<dbReference type="SMART" id="SM00903">
    <property type="entry name" value="Flavin_Reduct"/>
    <property type="match status" value="1"/>
</dbReference>
<evidence type="ECO:0000259" key="3">
    <source>
        <dbReference type="SMART" id="SM00903"/>
    </source>
</evidence>
<evidence type="ECO:0000313" key="4">
    <source>
        <dbReference type="EMBL" id="PSN84249.1"/>
    </source>
</evidence>
<sequence length="169" mass="18424">MNSRDETQVRVLDENKFKEVMSRFATGVAIVTTQVEGSPHGSTVQAFCSVSLNPQLVLVCLSSNGRTVKKIESSGRFAVNFLGLSQKELAEIFANPSLSPEQRFKFVSYDLGVTGCPIIRGSIAVVECALKSVYTEGDHKLLIGEVVSGGTLSDEQPLLYYKHSYTTVK</sequence>
<dbReference type="GO" id="GO:0042602">
    <property type="term" value="F:riboflavin reductase (NADPH) activity"/>
    <property type="evidence" value="ECO:0007669"/>
    <property type="project" value="TreeGrafter"/>
</dbReference>
<dbReference type="SUPFAM" id="SSF50475">
    <property type="entry name" value="FMN-binding split barrel"/>
    <property type="match status" value="1"/>
</dbReference>
<comment type="cofactor">
    <cofactor evidence="1">
        <name>FMN</name>
        <dbReference type="ChEBI" id="CHEBI:58210"/>
    </cofactor>
</comment>
<protein>
    <recommendedName>
        <fullName evidence="3">Flavin reductase like domain-containing protein</fullName>
    </recommendedName>
</protein>
<dbReference type="Gene3D" id="2.30.110.10">
    <property type="entry name" value="Electron Transport, Fmn-binding Protein, Chain A"/>
    <property type="match status" value="1"/>
</dbReference>
<evidence type="ECO:0000256" key="1">
    <source>
        <dbReference type="ARBA" id="ARBA00001917"/>
    </source>
</evidence>
<dbReference type="AlphaFoldDB" id="A0A2R6AD26"/>
<dbReference type="Proteomes" id="UP000240880">
    <property type="component" value="Unassembled WGS sequence"/>
</dbReference>
<evidence type="ECO:0000313" key="5">
    <source>
        <dbReference type="Proteomes" id="UP000240880"/>
    </source>
</evidence>
<evidence type="ECO:0000256" key="2">
    <source>
        <dbReference type="ARBA" id="ARBA00023002"/>
    </source>
</evidence>
<dbReference type="PANTHER" id="PTHR30466:SF1">
    <property type="entry name" value="FMN REDUCTASE (NADH) RUTF"/>
    <property type="match status" value="1"/>
</dbReference>
<dbReference type="InterPro" id="IPR050268">
    <property type="entry name" value="NADH-dep_flavin_reductase"/>
</dbReference>
<organism evidence="4 5">
    <name type="scientific">Candidatus Marsarchaeota G1 archaeon OSP_D</name>
    <dbReference type="NCBI Taxonomy" id="1978155"/>
    <lineage>
        <taxon>Archaea</taxon>
        <taxon>Candidatus Marsarchaeota</taxon>
        <taxon>Candidatus Marsarchaeota group 1</taxon>
    </lineage>
</organism>
<comment type="caution">
    <text evidence="4">The sequence shown here is derived from an EMBL/GenBank/DDBJ whole genome shotgun (WGS) entry which is preliminary data.</text>
</comment>
<dbReference type="InterPro" id="IPR002563">
    <property type="entry name" value="Flavin_Rdtase-like_dom"/>
</dbReference>